<protein>
    <submittedName>
        <fullName evidence="2">HEXXH motif-containing protein</fullName>
    </submittedName>
</protein>
<dbReference type="NCBIfam" id="TIGR04267">
    <property type="entry name" value="mod_HExxH"/>
    <property type="match status" value="1"/>
</dbReference>
<comment type="caution">
    <text evidence="2">The sequence shown here is derived from an EMBL/GenBank/DDBJ whole genome shotgun (WGS) entry which is preliminary data.</text>
</comment>
<dbReference type="Proteomes" id="UP001519291">
    <property type="component" value="Unassembled WGS sequence"/>
</dbReference>
<feature type="region of interest" description="Disordered" evidence="1">
    <location>
        <begin position="30"/>
        <end position="85"/>
    </location>
</feature>
<dbReference type="InterPro" id="IPR026337">
    <property type="entry name" value="AKG_HExxH"/>
</dbReference>
<evidence type="ECO:0000313" key="3">
    <source>
        <dbReference type="Proteomes" id="UP001519291"/>
    </source>
</evidence>
<accession>A0ABS4Y1B7</accession>
<name>A0ABS4Y1B7_9ACTN</name>
<dbReference type="RefSeq" id="WP_165451522.1">
    <property type="nucleotide sequence ID" value="NZ_JAGIOH010000001.1"/>
</dbReference>
<evidence type="ECO:0000256" key="1">
    <source>
        <dbReference type="SAM" id="MobiDB-lite"/>
    </source>
</evidence>
<gene>
    <name evidence="2" type="ORF">JO379_002023</name>
</gene>
<proteinExistence type="predicted"/>
<organism evidence="2 3">
    <name type="scientific">Streptomyces syringium</name>
    <dbReference type="NCBI Taxonomy" id="76729"/>
    <lineage>
        <taxon>Bacteria</taxon>
        <taxon>Bacillati</taxon>
        <taxon>Actinomycetota</taxon>
        <taxon>Actinomycetes</taxon>
        <taxon>Kitasatosporales</taxon>
        <taxon>Streptomycetaceae</taxon>
        <taxon>Streptomyces</taxon>
    </lineage>
</organism>
<keyword evidence="3" id="KW-1185">Reference proteome</keyword>
<dbReference type="GeneID" id="91568887"/>
<sequence length="327" mass="34015">MDVEPDRSSARDDQDALRRLLLKAATAAGLPEPAAGWTIPPHPAAVEAVHRAQRERRSAPTGGPARPSPRSPAAEPLDPVDPADHPHLARSLARALARLPDRTAADGQPVTASPGAWSAADRAVLADALGLLGTVWPRMLGELRTVVAQVALLDGMAIDGYTDFTVHGAVLINRRRLSPTRAGLPGPVRLAEALVHEGTHNRCNAAAVSEPFLTPAADERAGLLATPLRADPRPLSGLFQQTVVLARCVQLYRRIAGGQGAGGPAGQAAGERHDRLLGDLGAAVTALEAHRAQLTGHGRRLLDQSALIAAAARGGATPAAGRGHHPR</sequence>
<evidence type="ECO:0000313" key="2">
    <source>
        <dbReference type="EMBL" id="MBP2402554.1"/>
    </source>
</evidence>
<dbReference type="EMBL" id="JAGIOH010000001">
    <property type="protein sequence ID" value="MBP2402554.1"/>
    <property type="molecule type" value="Genomic_DNA"/>
</dbReference>
<feature type="compositionally biased region" description="Basic and acidic residues" evidence="1">
    <location>
        <begin position="48"/>
        <end position="58"/>
    </location>
</feature>
<reference evidence="2 3" key="1">
    <citation type="submission" date="2021-03" db="EMBL/GenBank/DDBJ databases">
        <title>Sequencing the genomes of 1000 actinobacteria strains.</title>
        <authorList>
            <person name="Klenk H.-P."/>
        </authorList>
    </citation>
    <scope>NUCLEOTIDE SEQUENCE [LARGE SCALE GENOMIC DNA]</scope>
    <source>
        <strain evidence="2 3">DSM 41480</strain>
    </source>
</reference>